<dbReference type="OrthoDB" id="4380123at2"/>
<dbReference type="Gene3D" id="3.60.60.10">
    <property type="entry name" value="Penicillin V Acylase, Chain A"/>
    <property type="match status" value="1"/>
</dbReference>
<name>A0A212RTX5_9PROT</name>
<dbReference type="EMBL" id="FYEH01000014">
    <property type="protein sequence ID" value="SNB76073.1"/>
    <property type="molecule type" value="Genomic_DNA"/>
</dbReference>
<dbReference type="Pfam" id="PF05742">
    <property type="entry name" value="TANGO2"/>
    <property type="match status" value="1"/>
</dbReference>
<dbReference type="AlphaFoldDB" id="A0A212RTX5"/>
<evidence type="ECO:0000313" key="1">
    <source>
        <dbReference type="EMBL" id="SNB76073.1"/>
    </source>
</evidence>
<proteinExistence type="predicted"/>
<dbReference type="PANTHER" id="PTHR17985:SF8">
    <property type="entry name" value="TRANSPORT AND GOLGI ORGANIZATION PROTEIN 2 HOMOLOG"/>
    <property type="match status" value="1"/>
</dbReference>
<organism evidence="1 2">
    <name type="scientific">Arboricoccus pini</name>
    <dbReference type="NCBI Taxonomy" id="1963835"/>
    <lineage>
        <taxon>Bacteria</taxon>
        <taxon>Pseudomonadati</taxon>
        <taxon>Pseudomonadota</taxon>
        <taxon>Alphaproteobacteria</taxon>
        <taxon>Geminicoccales</taxon>
        <taxon>Geminicoccaceae</taxon>
        <taxon>Arboricoccus</taxon>
    </lineage>
</organism>
<gene>
    <name evidence="1" type="ORF">SAMN07250955_11467</name>
</gene>
<dbReference type="Proteomes" id="UP000197065">
    <property type="component" value="Unassembled WGS sequence"/>
</dbReference>
<dbReference type="PANTHER" id="PTHR17985">
    <property type="entry name" value="SER/THR-RICH PROTEIN T10 IN DGCR REGION"/>
    <property type="match status" value="1"/>
</dbReference>
<sequence length="251" mass="27528">MCSVVILRRPDRPWPLILAANRDELWSRASRPPARHWDDRPELVAGLDEEAGGSWLGINDWGVLASVLNREGTLGPTAGKRSRGELVLDALDHADAKAAAEALRHVDGSAFRPFNLIIADNRDAFWLRHEIEGDHVTVVPVPAGLSMIASRDLNDPNTPRIARYRHLFEQSTVPDPDKGPTGDWSDWELLLGARAGKGQDPRAAMCVVTEGDYGTVSSSFIALPADIGRRPVWLHAEGRPGETPFYPVALD</sequence>
<evidence type="ECO:0000313" key="2">
    <source>
        <dbReference type="Proteomes" id="UP000197065"/>
    </source>
</evidence>
<reference evidence="1 2" key="1">
    <citation type="submission" date="2017-06" db="EMBL/GenBank/DDBJ databases">
        <authorList>
            <person name="Kim H.J."/>
            <person name="Triplett B.A."/>
        </authorList>
    </citation>
    <scope>NUCLEOTIDE SEQUENCE [LARGE SCALE GENOMIC DNA]</scope>
    <source>
        <strain evidence="1 2">B29T1</strain>
    </source>
</reference>
<dbReference type="InterPro" id="IPR008551">
    <property type="entry name" value="TANGO2"/>
</dbReference>
<protein>
    <submittedName>
        <fullName evidence="1">Uncharacterized conserved protein, contains NRDE domain</fullName>
    </submittedName>
</protein>
<accession>A0A212RTX5</accession>
<dbReference type="RefSeq" id="WP_088562577.1">
    <property type="nucleotide sequence ID" value="NZ_FYEH01000014.1"/>
</dbReference>
<keyword evidence="2" id="KW-1185">Reference proteome</keyword>